<dbReference type="Gene3D" id="3.40.50.2000">
    <property type="entry name" value="Glycogen Phosphorylase B"/>
    <property type="match status" value="1"/>
</dbReference>
<dbReference type="GO" id="GO:0016757">
    <property type="term" value="F:glycosyltransferase activity"/>
    <property type="evidence" value="ECO:0007669"/>
    <property type="project" value="UniProtKB-KW"/>
</dbReference>
<sequence length="688" mass="79956">MYVFVDPFNKQYNGVSAYIEQALMVLQGQGIVCSTLKIHPEESIEQFRIRVRTFCLSNYRKIQVIEAPESRAAALYVPLGVYLHVRFHCSPYFLHRMKNKKYNDSLLEEEIYCVKRANIISGPSSTACRYSNHLYNLSVSYAFPNPYTVDGLLPKLTRKYDVVFVGRYEENKGAALLRLLVERNRSFKFLIITNDRLAVLDFLLLSNVEVKINLSANERNELLLQSKVMVVPSLFETFSYVAAEAATRGCKIVCYRDVGFSEYLDDFGSASEAYMVPAFEQKISSYLGWRNDQFFNSEHINREYLKAIQEIYEHNKMSLPAVKERKKFESRYDSEYERFRLSVYKKYKKFKREPRKFFEDSKWFAPLLKSRSTLVSSQNLNINTDAENTSNNLAVGNDETFIISGVIDSSGFTYLNAQNPKFKEQNVCWLFTQNSKLHVVELLEECFSWNDFSPLSSNRSVGIISSISRLSPYTEIIESISLPRKEALASTSIFIAFPETANLARAIKYCNPHCRIIYVDFCEHSLTDDLQKFDFDVYVMPEANDYVSDINFRRFIYYRSSTEVCLAIRRAVHEIIKKADDYFFPIYRAFNNTIDVESVPDIYSAILSLNESDFQLSELTFAELIEAMSKHIECLLLRESTYLRYKNLCDKIVDLQKDKDTNNELLHLYLARLLGWMSKDGVHSYEKL</sequence>
<accession>A0ABV1RK87</accession>
<evidence type="ECO:0000313" key="2">
    <source>
        <dbReference type="EMBL" id="MER2493329.1"/>
    </source>
</evidence>
<evidence type="ECO:0000313" key="3">
    <source>
        <dbReference type="Proteomes" id="UP001467690"/>
    </source>
</evidence>
<dbReference type="Proteomes" id="UP001467690">
    <property type="component" value="Unassembled WGS sequence"/>
</dbReference>
<keyword evidence="2" id="KW-0328">Glycosyltransferase</keyword>
<dbReference type="SUPFAM" id="SSF53756">
    <property type="entry name" value="UDP-Glycosyltransferase/glycogen phosphorylase"/>
    <property type="match status" value="1"/>
</dbReference>
<dbReference type="EC" id="2.4.-.-" evidence="2"/>
<comment type="caution">
    <text evidence="2">The sequence shown here is derived from an EMBL/GenBank/DDBJ whole genome shotgun (WGS) entry which is preliminary data.</text>
</comment>
<dbReference type="Pfam" id="PF00534">
    <property type="entry name" value="Glycos_transf_1"/>
    <property type="match status" value="1"/>
</dbReference>
<gene>
    <name evidence="2" type="ORF">ABS311_15725</name>
</gene>
<reference evidence="2 3" key="1">
    <citation type="submission" date="2024-06" db="EMBL/GenBank/DDBJ databases">
        <authorList>
            <person name="Chen R.Y."/>
        </authorList>
    </citation>
    <scope>NUCLEOTIDE SEQUENCE [LARGE SCALE GENOMIC DNA]</scope>
    <source>
        <strain evidence="2 3">D2</strain>
    </source>
</reference>
<keyword evidence="3" id="KW-1185">Reference proteome</keyword>
<dbReference type="RefSeq" id="WP_350402552.1">
    <property type="nucleotide sequence ID" value="NZ_JBELOE010000259.1"/>
</dbReference>
<name>A0ABV1RK87_9ALTE</name>
<dbReference type="EMBL" id="JBELOE010000259">
    <property type="protein sequence ID" value="MER2493329.1"/>
    <property type="molecule type" value="Genomic_DNA"/>
</dbReference>
<dbReference type="InterPro" id="IPR001296">
    <property type="entry name" value="Glyco_trans_1"/>
</dbReference>
<organism evidence="2 3">
    <name type="scientific">Catenovulum sediminis</name>
    <dbReference type="NCBI Taxonomy" id="1740262"/>
    <lineage>
        <taxon>Bacteria</taxon>
        <taxon>Pseudomonadati</taxon>
        <taxon>Pseudomonadota</taxon>
        <taxon>Gammaproteobacteria</taxon>
        <taxon>Alteromonadales</taxon>
        <taxon>Alteromonadaceae</taxon>
        <taxon>Catenovulum</taxon>
    </lineage>
</organism>
<feature type="domain" description="Glycosyl transferase family 1" evidence="1">
    <location>
        <begin position="157"/>
        <end position="268"/>
    </location>
</feature>
<proteinExistence type="predicted"/>
<evidence type="ECO:0000259" key="1">
    <source>
        <dbReference type="Pfam" id="PF00534"/>
    </source>
</evidence>
<keyword evidence="2" id="KW-0808">Transferase</keyword>
<protein>
    <submittedName>
        <fullName evidence="2">Glycosyltransferase</fullName>
        <ecNumber evidence="2">2.4.-.-</ecNumber>
    </submittedName>
</protein>